<evidence type="ECO:0000256" key="1">
    <source>
        <dbReference type="SAM" id="MobiDB-lite"/>
    </source>
</evidence>
<feature type="compositionally biased region" description="Low complexity" evidence="1">
    <location>
        <begin position="131"/>
        <end position="140"/>
    </location>
</feature>
<dbReference type="Gene3D" id="2.60.40.1120">
    <property type="entry name" value="Carboxypeptidase-like, regulatory domain"/>
    <property type="match status" value="1"/>
</dbReference>
<gene>
    <name evidence="3" type="ORF">LEM8419_03260</name>
</gene>
<keyword evidence="2" id="KW-0812">Transmembrane</keyword>
<protein>
    <recommendedName>
        <fullName evidence="5">TonB C-terminal domain-containing protein</fullName>
    </recommendedName>
</protein>
<organism evidence="3 4">
    <name type="scientific">Neolewinella maritima</name>
    <dbReference type="NCBI Taxonomy" id="1383882"/>
    <lineage>
        <taxon>Bacteria</taxon>
        <taxon>Pseudomonadati</taxon>
        <taxon>Bacteroidota</taxon>
        <taxon>Saprospiria</taxon>
        <taxon>Saprospirales</taxon>
        <taxon>Lewinellaceae</taxon>
        <taxon>Neolewinella</taxon>
    </lineage>
</organism>
<feature type="region of interest" description="Disordered" evidence="1">
    <location>
        <begin position="123"/>
        <end position="199"/>
    </location>
</feature>
<keyword evidence="2" id="KW-1133">Transmembrane helix</keyword>
<dbReference type="SUPFAM" id="SSF49464">
    <property type="entry name" value="Carboxypeptidase regulatory domain-like"/>
    <property type="match status" value="1"/>
</dbReference>
<feature type="compositionally biased region" description="Low complexity" evidence="1">
    <location>
        <begin position="171"/>
        <end position="189"/>
    </location>
</feature>
<dbReference type="EMBL" id="CAKLPZ010000005">
    <property type="protein sequence ID" value="CAH1002353.1"/>
    <property type="molecule type" value="Genomic_DNA"/>
</dbReference>
<evidence type="ECO:0000256" key="2">
    <source>
        <dbReference type="SAM" id="Phobius"/>
    </source>
</evidence>
<keyword evidence="4" id="KW-1185">Reference proteome</keyword>
<keyword evidence="2" id="KW-0472">Membrane</keyword>
<dbReference type="Proteomes" id="UP000837803">
    <property type="component" value="Unassembled WGS sequence"/>
</dbReference>
<dbReference type="Pfam" id="PF13715">
    <property type="entry name" value="CarbopepD_reg_2"/>
    <property type="match status" value="1"/>
</dbReference>
<evidence type="ECO:0000313" key="3">
    <source>
        <dbReference type="EMBL" id="CAH1002353.1"/>
    </source>
</evidence>
<proteinExistence type="predicted"/>
<dbReference type="RefSeq" id="WP_238752217.1">
    <property type="nucleotide sequence ID" value="NZ_CAKLPZ010000005.1"/>
</dbReference>
<reference evidence="3" key="1">
    <citation type="submission" date="2021-12" db="EMBL/GenBank/DDBJ databases">
        <authorList>
            <person name="Rodrigo-Torres L."/>
            <person name="Arahal R. D."/>
            <person name="Lucena T."/>
        </authorList>
    </citation>
    <scope>NUCLEOTIDE SEQUENCE</scope>
    <source>
        <strain evidence="3">CECT 8419</strain>
    </source>
</reference>
<evidence type="ECO:0008006" key="5">
    <source>
        <dbReference type="Google" id="ProtNLM"/>
    </source>
</evidence>
<dbReference type="InterPro" id="IPR008969">
    <property type="entry name" value="CarboxyPept-like_regulatory"/>
</dbReference>
<evidence type="ECO:0000313" key="4">
    <source>
        <dbReference type="Proteomes" id="UP000837803"/>
    </source>
</evidence>
<feature type="transmembrane region" description="Helical" evidence="2">
    <location>
        <begin position="78"/>
        <end position="98"/>
    </location>
</feature>
<comment type="caution">
    <text evidence="3">The sequence shown here is derived from an EMBL/GenBank/DDBJ whole genome shotgun (WGS) entry which is preliminary data.</text>
</comment>
<name>A0ABM9B4Y5_9BACT</name>
<sequence length="396" mass="43383">MPTDDTRSDYLLRRWISGALTAPEEAELERRATTEPGLQDALDGLRTAPEADHQARITRMLERAESGVRTSRRSISRYTTFAIAASIAMLLGVSVWLLPDYFAAEAEAEIAMDRRAPVTPAPALPAREEASPSSAPVAAESEPEPEPEPEQPATYAERAPEREEREEIMEDAAAAAPAAAPPTRSVRPLSVPPPRAAAPSSTIVLTPPVIGEVTDEYGTPIAGAEVLRIGQALGTRTDSNGVFQLTQDQALDQLLVRAAGYEDETVQVFDADERLQISLSPVASRARADVFAQNSARTEVGIEPLREEQSRALPVEGYRELRQRIEAERPQTVPAGKVRVSFLVQPDGELTDFRFRGQPDRATMDYVGTALVESSTWRVVPTTKRPVRVYFTLRFD</sequence>
<accession>A0ABM9B4Y5</accession>